<name>A0A3M2RC39_9GAMM</name>
<dbReference type="GO" id="GO:1902201">
    <property type="term" value="P:negative regulation of bacterial-type flagellum-dependent cell motility"/>
    <property type="evidence" value="ECO:0007669"/>
    <property type="project" value="TreeGrafter"/>
</dbReference>
<dbReference type="InterPro" id="IPR011623">
    <property type="entry name" value="7TMR_DISM_rcpt_extracell_dom1"/>
</dbReference>
<dbReference type="EMBL" id="QMDL01000003">
    <property type="protein sequence ID" value="RMJ02861.1"/>
    <property type="molecule type" value="Genomic_DNA"/>
</dbReference>
<evidence type="ECO:0000256" key="2">
    <source>
        <dbReference type="ARBA" id="ARBA00012528"/>
    </source>
</evidence>
<gene>
    <name evidence="6" type="primary">cph2_7</name>
    <name evidence="6" type="ORF">DOQ08_02325</name>
</gene>
<reference evidence="6 7" key="1">
    <citation type="submission" date="2018-08" db="EMBL/GenBank/DDBJ databases">
        <title>Whole Genome Sequence of the Moderate Halophilic Marine Bacterium Marinobacter litoralis Sw-45.</title>
        <authorList>
            <person name="Musa H."/>
        </authorList>
    </citation>
    <scope>NUCLEOTIDE SEQUENCE [LARGE SCALE GENOMIC DNA]</scope>
    <source>
        <strain evidence="6 7">Sw-45</strain>
    </source>
</reference>
<keyword evidence="4" id="KW-0472">Membrane</keyword>
<proteinExistence type="predicted"/>
<dbReference type="PROSITE" id="PS50887">
    <property type="entry name" value="GGDEF"/>
    <property type="match status" value="1"/>
</dbReference>
<comment type="caution">
    <text evidence="6">The sequence shown here is derived from an EMBL/GenBank/DDBJ whole genome shotgun (WGS) entry which is preliminary data.</text>
</comment>
<keyword evidence="7" id="KW-1185">Reference proteome</keyword>
<keyword evidence="4" id="KW-1133">Transmembrane helix</keyword>
<dbReference type="Pfam" id="PF07695">
    <property type="entry name" value="7TMR-DISM_7TM"/>
    <property type="match status" value="1"/>
</dbReference>
<feature type="transmembrane region" description="Helical" evidence="4">
    <location>
        <begin position="321"/>
        <end position="338"/>
    </location>
</feature>
<evidence type="ECO:0000256" key="1">
    <source>
        <dbReference type="ARBA" id="ARBA00001946"/>
    </source>
</evidence>
<keyword evidence="4" id="KW-0812">Transmembrane</keyword>
<evidence type="ECO:0000313" key="6">
    <source>
        <dbReference type="EMBL" id="RMJ02861.1"/>
    </source>
</evidence>
<dbReference type="Pfam" id="PF07696">
    <property type="entry name" value="7TMR-DISMED2"/>
    <property type="match status" value="1"/>
</dbReference>
<comment type="cofactor">
    <cofactor evidence="1">
        <name>Mg(2+)</name>
        <dbReference type="ChEBI" id="CHEBI:18420"/>
    </cofactor>
</comment>
<feature type="transmembrane region" description="Helical" evidence="4">
    <location>
        <begin position="268"/>
        <end position="286"/>
    </location>
</feature>
<dbReference type="AlphaFoldDB" id="A0A3M2RC39"/>
<dbReference type="InterPro" id="IPR029787">
    <property type="entry name" value="Nucleotide_cyclase"/>
</dbReference>
<feature type="transmembrane region" description="Helical" evidence="4">
    <location>
        <begin position="358"/>
        <end position="375"/>
    </location>
</feature>
<evidence type="ECO:0000256" key="4">
    <source>
        <dbReference type="SAM" id="Phobius"/>
    </source>
</evidence>
<dbReference type="InterPro" id="IPR050469">
    <property type="entry name" value="Diguanylate_Cyclase"/>
</dbReference>
<dbReference type="PANTHER" id="PTHR45138:SF9">
    <property type="entry name" value="DIGUANYLATE CYCLASE DGCM-RELATED"/>
    <property type="match status" value="1"/>
</dbReference>
<dbReference type="CDD" id="cd01949">
    <property type="entry name" value="GGDEF"/>
    <property type="match status" value="1"/>
</dbReference>
<dbReference type="InterPro" id="IPR011622">
    <property type="entry name" value="7TMR_DISM_rcpt_extracell_dom2"/>
</dbReference>
<dbReference type="GO" id="GO:0052621">
    <property type="term" value="F:diguanylate cyclase activity"/>
    <property type="evidence" value="ECO:0007669"/>
    <property type="project" value="UniProtKB-EC"/>
</dbReference>
<dbReference type="InterPro" id="IPR000160">
    <property type="entry name" value="GGDEF_dom"/>
</dbReference>
<dbReference type="Gene3D" id="2.60.40.2380">
    <property type="match status" value="1"/>
</dbReference>
<dbReference type="EC" id="2.7.7.65" evidence="2"/>
<dbReference type="GO" id="GO:0043709">
    <property type="term" value="P:cell adhesion involved in single-species biofilm formation"/>
    <property type="evidence" value="ECO:0007669"/>
    <property type="project" value="TreeGrafter"/>
</dbReference>
<feature type="transmembrane region" description="Helical" evidence="4">
    <location>
        <begin position="292"/>
        <end position="314"/>
    </location>
</feature>
<dbReference type="Proteomes" id="UP000265903">
    <property type="component" value="Unassembled WGS sequence"/>
</dbReference>
<feature type="transmembrane region" description="Helical" evidence="4">
    <location>
        <begin position="238"/>
        <end position="256"/>
    </location>
</feature>
<accession>A0A3M2RC39</accession>
<dbReference type="InterPro" id="IPR043128">
    <property type="entry name" value="Rev_trsase/Diguanyl_cyclase"/>
</dbReference>
<feature type="transmembrane region" description="Helical" evidence="4">
    <location>
        <begin position="200"/>
        <end position="226"/>
    </location>
</feature>
<evidence type="ECO:0000256" key="3">
    <source>
        <dbReference type="ARBA" id="ARBA00034247"/>
    </source>
</evidence>
<protein>
    <recommendedName>
        <fullName evidence="2">diguanylate cyclase</fullName>
        <ecNumber evidence="2">2.7.7.65</ecNumber>
    </recommendedName>
</protein>
<sequence>MSNGRHVVRAILFILLYLISPIALSGPVAFQWLAVPYGELTLEDVRSSPATEWHTVSAEDTFNHGFSDKDYWLKVSLPVDKRNRLLVIGYPLLDEVSVYWTVAGQLIETHHTGDKLPFSSRPIVHRNFVFLVPASTEPLTAWVRAHTDGSAQIPVSVTASAEFLAKEQASFGWQAMFVGVVLALVLYNFFLFVMVRDTTYLWYVATVFTTSLVQLNFNGLLFQWLWPNTPWLNEFVTAPLVGAALIFGVTFTIKFLSLRHFSLASYRLLWLIRLLAILLLGYSIFVSYHTGIALVSALAAIGTPMVWLVALRLWRRGQALAGYYVLAWTPLLVGHLALATSKLGLIPRSLFTEMAPQAGVAIEAVLLSFALAYRINIERQKRQEAQDHALAVQRDANLTLESRVQARTEELQKANELLKAASLTDGLTGVANRRRFDEKLNEEWQRAVRHDQELSLILVDIDHFKKVNDTLGHLTGDDCLVAVAHAIDNEVQRAIDLLARYGGEEFAVLLPTTGSEGAEIVAERLRVAIESSPVDSGDGKTPVNLTISLGVATLLASQHTDPQELIRRADEALYRAKNTGRNRVVVWRDSQTTTIN</sequence>
<dbReference type="Gene3D" id="3.30.70.270">
    <property type="match status" value="1"/>
</dbReference>
<evidence type="ECO:0000259" key="5">
    <source>
        <dbReference type="PROSITE" id="PS50887"/>
    </source>
</evidence>
<dbReference type="Pfam" id="PF00990">
    <property type="entry name" value="GGDEF"/>
    <property type="match status" value="1"/>
</dbReference>
<dbReference type="PANTHER" id="PTHR45138">
    <property type="entry name" value="REGULATORY COMPONENTS OF SENSORY TRANSDUCTION SYSTEM"/>
    <property type="match status" value="1"/>
</dbReference>
<feature type="transmembrane region" description="Helical" evidence="4">
    <location>
        <begin position="171"/>
        <end position="193"/>
    </location>
</feature>
<dbReference type="SMART" id="SM00267">
    <property type="entry name" value="GGDEF"/>
    <property type="match status" value="1"/>
</dbReference>
<dbReference type="FunFam" id="3.30.70.270:FF:000001">
    <property type="entry name" value="Diguanylate cyclase domain protein"/>
    <property type="match status" value="1"/>
</dbReference>
<dbReference type="NCBIfam" id="TIGR00254">
    <property type="entry name" value="GGDEF"/>
    <property type="match status" value="1"/>
</dbReference>
<comment type="catalytic activity">
    <reaction evidence="3">
        <text>2 GTP = 3',3'-c-di-GMP + 2 diphosphate</text>
        <dbReference type="Rhea" id="RHEA:24898"/>
        <dbReference type="ChEBI" id="CHEBI:33019"/>
        <dbReference type="ChEBI" id="CHEBI:37565"/>
        <dbReference type="ChEBI" id="CHEBI:58805"/>
        <dbReference type="EC" id="2.7.7.65"/>
    </reaction>
</comment>
<feature type="domain" description="GGDEF" evidence="5">
    <location>
        <begin position="452"/>
        <end position="589"/>
    </location>
</feature>
<organism evidence="6 7">
    <name type="scientific">Marinobacter litoralis</name>
    <dbReference type="NCBI Taxonomy" id="187981"/>
    <lineage>
        <taxon>Bacteria</taxon>
        <taxon>Pseudomonadati</taxon>
        <taxon>Pseudomonadota</taxon>
        <taxon>Gammaproteobacteria</taxon>
        <taxon>Pseudomonadales</taxon>
        <taxon>Marinobacteraceae</taxon>
        <taxon>Marinobacter</taxon>
    </lineage>
</organism>
<evidence type="ECO:0000313" key="7">
    <source>
        <dbReference type="Proteomes" id="UP000265903"/>
    </source>
</evidence>
<dbReference type="SUPFAM" id="SSF55073">
    <property type="entry name" value="Nucleotide cyclase"/>
    <property type="match status" value="1"/>
</dbReference>
<dbReference type="GO" id="GO:0005886">
    <property type="term" value="C:plasma membrane"/>
    <property type="evidence" value="ECO:0007669"/>
    <property type="project" value="TreeGrafter"/>
</dbReference>